<dbReference type="Proteomes" id="UP000799439">
    <property type="component" value="Unassembled WGS sequence"/>
</dbReference>
<dbReference type="AlphaFoldDB" id="A0A9P4IQ01"/>
<evidence type="ECO:0000313" key="3">
    <source>
        <dbReference type="Proteomes" id="UP000799439"/>
    </source>
</evidence>
<gene>
    <name evidence="2" type="ORF">K461DRAFT_67091</name>
</gene>
<sequence length="544" mass="57553">MPDHWWGSESDVSAVGGPVRPAIGGLDHPQTLVPTGARMGSHDSHAPSQVPHERLDLSQRAMLDMGQTPVPMTQSGSMTTHVRSGGSIQQQAAEARLTLRGTQVSQATAPTHSNRASPVAVGYRPVHGELLPTMRYGDIRSQHHAYLGGSSSTMAKHGGAQGAAGQSSMPPPPSLGQWTQSRQLDAVIPLVSSFTPAIGILPPRHIQQRDQFHAIDGGPIIGLGEQQQVTPATSPVARPLAVQSRKKPAAKSSEARSNKKRHIVPGENQATDAVSRLEIDLFAVEGPPAAVSERRQVNLSLEYQDSYDPMERRLLLSAGTQQTVSLTPSFGVLVPQISMSAPSSTRNDAPAAAIFPSGNSNVVRSVSEVRLGTPGLATRRALSADLVPEVRLTADTPAVADDTEAFHYQERSSPGPTAGGGQVRHALLHPPAAADLGLRGQSQNRPPSALPTEAAIVVADDQQLAELARILDGWYDWYQTQVTTQSVHAVEGIHGAMTCRDLMECVENRRSFLRLAGNGLSHYGEGLLELLQAGETQAAGAGGG</sequence>
<feature type="region of interest" description="Disordered" evidence="1">
    <location>
        <begin position="229"/>
        <end position="268"/>
    </location>
</feature>
<keyword evidence="3" id="KW-1185">Reference proteome</keyword>
<dbReference type="EMBL" id="ML996094">
    <property type="protein sequence ID" value="KAF2147967.1"/>
    <property type="molecule type" value="Genomic_DNA"/>
</dbReference>
<comment type="caution">
    <text evidence="2">The sequence shown here is derived from an EMBL/GenBank/DDBJ whole genome shotgun (WGS) entry which is preliminary data.</text>
</comment>
<feature type="region of interest" description="Disordered" evidence="1">
    <location>
        <begin position="150"/>
        <end position="177"/>
    </location>
</feature>
<protein>
    <submittedName>
        <fullName evidence="2">Uncharacterized protein</fullName>
    </submittedName>
</protein>
<proteinExistence type="predicted"/>
<accession>A0A9P4IQ01</accession>
<feature type="region of interest" description="Disordered" evidence="1">
    <location>
        <begin position="1"/>
        <end position="51"/>
    </location>
</feature>
<feature type="compositionally biased region" description="Basic and acidic residues" evidence="1">
    <location>
        <begin position="40"/>
        <end position="51"/>
    </location>
</feature>
<evidence type="ECO:0000313" key="2">
    <source>
        <dbReference type="EMBL" id="KAF2147967.1"/>
    </source>
</evidence>
<organism evidence="2 3">
    <name type="scientific">Myriangium duriaei CBS 260.36</name>
    <dbReference type="NCBI Taxonomy" id="1168546"/>
    <lineage>
        <taxon>Eukaryota</taxon>
        <taxon>Fungi</taxon>
        <taxon>Dikarya</taxon>
        <taxon>Ascomycota</taxon>
        <taxon>Pezizomycotina</taxon>
        <taxon>Dothideomycetes</taxon>
        <taxon>Dothideomycetidae</taxon>
        <taxon>Myriangiales</taxon>
        <taxon>Myriangiaceae</taxon>
        <taxon>Myriangium</taxon>
    </lineage>
</organism>
<name>A0A9P4IQ01_9PEZI</name>
<evidence type="ECO:0000256" key="1">
    <source>
        <dbReference type="SAM" id="MobiDB-lite"/>
    </source>
</evidence>
<reference evidence="2" key="1">
    <citation type="journal article" date="2020" name="Stud. Mycol.">
        <title>101 Dothideomycetes genomes: a test case for predicting lifestyles and emergence of pathogens.</title>
        <authorList>
            <person name="Haridas S."/>
            <person name="Albert R."/>
            <person name="Binder M."/>
            <person name="Bloem J."/>
            <person name="Labutti K."/>
            <person name="Salamov A."/>
            <person name="Andreopoulos B."/>
            <person name="Baker S."/>
            <person name="Barry K."/>
            <person name="Bills G."/>
            <person name="Bluhm B."/>
            <person name="Cannon C."/>
            <person name="Castanera R."/>
            <person name="Culley D."/>
            <person name="Daum C."/>
            <person name="Ezra D."/>
            <person name="Gonzalez J."/>
            <person name="Henrissat B."/>
            <person name="Kuo A."/>
            <person name="Liang C."/>
            <person name="Lipzen A."/>
            <person name="Lutzoni F."/>
            <person name="Magnuson J."/>
            <person name="Mondo S."/>
            <person name="Nolan M."/>
            <person name="Ohm R."/>
            <person name="Pangilinan J."/>
            <person name="Park H.-J."/>
            <person name="Ramirez L."/>
            <person name="Alfaro M."/>
            <person name="Sun H."/>
            <person name="Tritt A."/>
            <person name="Yoshinaga Y."/>
            <person name="Zwiers L.-H."/>
            <person name="Turgeon B."/>
            <person name="Goodwin S."/>
            <person name="Spatafora J."/>
            <person name="Crous P."/>
            <person name="Grigoriev I."/>
        </authorList>
    </citation>
    <scope>NUCLEOTIDE SEQUENCE</scope>
    <source>
        <strain evidence="2">CBS 260.36</strain>
    </source>
</reference>